<reference evidence="3" key="1">
    <citation type="submission" date="2019-09" db="EMBL/GenBank/DDBJ databases">
        <title>Antimicrobial potential of Antarctic Bacteria.</title>
        <authorList>
            <person name="Benaud N."/>
            <person name="Edwards R.J."/>
            <person name="Ferrari B.C."/>
        </authorList>
    </citation>
    <scope>NUCLEOTIDE SEQUENCE [LARGE SCALE GENOMIC DNA]</scope>
    <source>
        <strain evidence="3">SPB151</strain>
    </source>
</reference>
<dbReference type="KEGG" id="kqi:F1D05_22390"/>
<reference evidence="2 3" key="2">
    <citation type="journal article" date="2020" name="Microbiol. Resour. Announc.">
        <title>Antarctic desert soil bacteria exhibit high novel natural product potential, evaluated through long-read genome sequencing and comparative genomics.</title>
        <authorList>
            <person name="Benaud N."/>
            <person name="Edwards R.J."/>
            <person name="Amos T.G."/>
            <person name="D'Agostino P.M."/>
            <person name="Gutierrez-Chavez C."/>
            <person name="Montgomery K."/>
            <person name="Nicetic I."/>
            <person name="Ferrari B.C."/>
        </authorList>
    </citation>
    <scope>NUCLEOTIDE SEQUENCE [LARGE SCALE GENOMIC DNA]</scope>
    <source>
        <strain evidence="2 3">SPB151</strain>
    </source>
</reference>
<name>A0A7G6X1N8_9ACTN</name>
<gene>
    <name evidence="2" type="ORF">F1D05_22390</name>
</gene>
<dbReference type="Proteomes" id="UP000515563">
    <property type="component" value="Chromosome"/>
</dbReference>
<keyword evidence="3" id="KW-1185">Reference proteome</keyword>
<dbReference type="EMBL" id="CP043661">
    <property type="protein sequence ID" value="QNE20153.1"/>
    <property type="molecule type" value="Genomic_DNA"/>
</dbReference>
<accession>A0A7G6X1N8</accession>
<proteinExistence type="predicted"/>
<organism evidence="2 3">
    <name type="scientific">Kribbella qitaiheensis</name>
    <dbReference type="NCBI Taxonomy" id="1544730"/>
    <lineage>
        <taxon>Bacteria</taxon>
        <taxon>Bacillati</taxon>
        <taxon>Actinomycetota</taxon>
        <taxon>Actinomycetes</taxon>
        <taxon>Propionibacteriales</taxon>
        <taxon>Kribbellaceae</taxon>
        <taxon>Kribbella</taxon>
    </lineage>
</organism>
<protein>
    <submittedName>
        <fullName evidence="2">Uncharacterized protein</fullName>
    </submittedName>
</protein>
<evidence type="ECO:0000313" key="3">
    <source>
        <dbReference type="Proteomes" id="UP000515563"/>
    </source>
</evidence>
<dbReference type="AlphaFoldDB" id="A0A7G6X1N8"/>
<evidence type="ECO:0000256" key="1">
    <source>
        <dbReference type="SAM" id="MobiDB-lite"/>
    </source>
</evidence>
<dbReference type="RefSeq" id="WP_185442172.1">
    <property type="nucleotide sequence ID" value="NZ_CP043661.1"/>
</dbReference>
<sequence length="192" mass="19738">MMAGLGGREPFSPPVAGTPTVPPVLHGSHFVFQNGPQAVGTLAANGSVEVGAGLTFQTRGTQWALVNHLPGEATSFGWRATVGNDNIGDGTKPGIQSTASRGTIVVSSVFSSKKVATVVYTSGTKAWYAKVERLGGIPGWVGSNAVLNGAMTTKTVTRTPGLTGNDVAVFVYDAAGKLLTQFPDNAENPLPK</sequence>
<feature type="region of interest" description="Disordered" evidence="1">
    <location>
        <begin position="1"/>
        <end position="20"/>
    </location>
</feature>
<evidence type="ECO:0000313" key="2">
    <source>
        <dbReference type="EMBL" id="QNE20153.1"/>
    </source>
</evidence>